<comment type="caution">
    <text evidence="1">The sequence shown here is derived from an EMBL/GenBank/DDBJ whole genome shotgun (WGS) entry which is preliminary data.</text>
</comment>
<evidence type="ECO:0000313" key="2">
    <source>
        <dbReference type="Proteomes" id="UP001498476"/>
    </source>
</evidence>
<protein>
    <submittedName>
        <fullName evidence="1">Uncharacterized protein</fullName>
    </submittedName>
</protein>
<evidence type="ECO:0000313" key="1">
    <source>
        <dbReference type="EMBL" id="KAK7423490.1"/>
    </source>
</evidence>
<reference evidence="1 2" key="1">
    <citation type="journal article" date="2025" name="Microbiol. Resour. Announc.">
        <title>Draft genome sequences for Neonectria magnoliae and Neonectria punicea, canker pathogens of Liriodendron tulipifera and Acer saccharum in West Virginia.</title>
        <authorList>
            <person name="Petronek H.M."/>
            <person name="Kasson M.T."/>
            <person name="Metheny A.M."/>
            <person name="Stauder C.M."/>
            <person name="Lovett B."/>
            <person name="Lynch S.C."/>
            <person name="Garnas J.R."/>
            <person name="Kasson L.R."/>
            <person name="Stajich J.E."/>
        </authorList>
    </citation>
    <scope>NUCLEOTIDE SEQUENCE [LARGE SCALE GENOMIC DNA]</scope>
    <source>
        <strain evidence="1 2">NRRL 64653</strain>
    </source>
</reference>
<dbReference type="EMBL" id="JAZAVJ010000009">
    <property type="protein sequence ID" value="KAK7423490.1"/>
    <property type="molecule type" value="Genomic_DNA"/>
</dbReference>
<organism evidence="1 2">
    <name type="scientific">Neonectria punicea</name>
    <dbReference type="NCBI Taxonomy" id="979145"/>
    <lineage>
        <taxon>Eukaryota</taxon>
        <taxon>Fungi</taxon>
        <taxon>Dikarya</taxon>
        <taxon>Ascomycota</taxon>
        <taxon>Pezizomycotina</taxon>
        <taxon>Sordariomycetes</taxon>
        <taxon>Hypocreomycetidae</taxon>
        <taxon>Hypocreales</taxon>
        <taxon>Nectriaceae</taxon>
        <taxon>Neonectria</taxon>
    </lineage>
</organism>
<gene>
    <name evidence="1" type="ORF">QQX98_000947</name>
</gene>
<keyword evidence="2" id="KW-1185">Reference proteome</keyword>
<sequence length="61" mass="6941">MNADIDIFVKNVLANDEKLLHLPTETKEEIEQVFRQKAGVMSQWTPLQLQSVGCLKTLCPK</sequence>
<proteinExistence type="predicted"/>
<name>A0ABR1HQH2_9HYPO</name>
<accession>A0ABR1HQH2</accession>
<dbReference type="Proteomes" id="UP001498476">
    <property type="component" value="Unassembled WGS sequence"/>
</dbReference>